<gene>
    <name evidence="1" type="ORF">AFUS01_LOCUS6097</name>
</gene>
<accession>A0A8J2NNX9</accession>
<organism evidence="1 2">
    <name type="scientific">Allacma fusca</name>
    <dbReference type="NCBI Taxonomy" id="39272"/>
    <lineage>
        <taxon>Eukaryota</taxon>
        <taxon>Metazoa</taxon>
        <taxon>Ecdysozoa</taxon>
        <taxon>Arthropoda</taxon>
        <taxon>Hexapoda</taxon>
        <taxon>Collembola</taxon>
        <taxon>Symphypleona</taxon>
        <taxon>Sminthuridae</taxon>
        <taxon>Allacma</taxon>
    </lineage>
</organism>
<dbReference type="Proteomes" id="UP000708208">
    <property type="component" value="Unassembled WGS sequence"/>
</dbReference>
<dbReference type="AlphaFoldDB" id="A0A8J2NNX9"/>
<name>A0A8J2NNX9_9HEXA</name>
<evidence type="ECO:0000313" key="2">
    <source>
        <dbReference type="Proteomes" id="UP000708208"/>
    </source>
</evidence>
<protein>
    <submittedName>
        <fullName evidence="1">Uncharacterized protein</fullName>
    </submittedName>
</protein>
<keyword evidence="2" id="KW-1185">Reference proteome</keyword>
<dbReference type="EMBL" id="CAJVCH010039657">
    <property type="protein sequence ID" value="CAG7716598.1"/>
    <property type="molecule type" value="Genomic_DNA"/>
</dbReference>
<evidence type="ECO:0000313" key="1">
    <source>
        <dbReference type="EMBL" id="CAG7716598.1"/>
    </source>
</evidence>
<proteinExistence type="predicted"/>
<comment type="caution">
    <text evidence="1">The sequence shown here is derived from an EMBL/GenBank/DDBJ whole genome shotgun (WGS) entry which is preliminary data.</text>
</comment>
<sequence length="77" mass="7975">MGLEEGGGGGWRGQVAGIAGLRMSQEAGECVGECRTEEGGGGEPRVHQGQCGLVGRPKESGCCHGGLICRRRHWVPS</sequence>
<reference evidence="1" key="1">
    <citation type="submission" date="2021-06" db="EMBL/GenBank/DDBJ databases">
        <authorList>
            <person name="Hodson N. C."/>
            <person name="Mongue J. A."/>
            <person name="Jaron S. K."/>
        </authorList>
    </citation>
    <scope>NUCLEOTIDE SEQUENCE</scope>
</reference>